<keyword evidence="3" id="KW-1185">Reference proteome</keyword>
<proteinExistence type="predicted"/>
<feature type="region of interest" description="Disordered" evidence="1">
    <location>
        <begin position="90"/>
        <end position="149"/>
    </location>
</feature>
<gene>
    <name evidence="2" type="ORF">PCOR1329_LOCUS23145</name>
</gene>
<sequence length="149" mass="16218">MSRRKSDVNPTWVRQKSNVDLMPCMAFRMSCMRLMTVCPPPHAGKTYIAEVCECGCCDPSCCSICKFHECAAYNRTAEEAKADMERIEAFQAHQGGQAPRPPAAPAAPTGQPAAGEQGRGAAGAQERPGLLQIEAHTHRLRLKPRLAPQ</sequence>
<evidence type="ECO:0000313" key="3">
    <source>
        <dbReference type="Proteomes" id="UP001189429"/>
    </source>
</evidence>
<reference evidence="2" key="1">
    <citation type="submission" date="2023-10" db="EMBL/GenBank/DDBJ databases">
        <authorList>
            <person name="Chen Y."/>
            <person name="Shah S."/>
            <person name="Dougan E. K."/>
            <person name="Thang M."/>
            <person name="Chan C."/>
        </authorList>
    </citation>
    <scope>NUCLEOTIDE SEQUENCE [LARGE SCALE GENOMIC DNA]</scope>
</reference>
<comment type="caution">
    <text evidence="2">The sequence shown here is derived from an EMBL/GenBank/DDBJ whole genome shotgun (WGS) entry which is preliminary data.</text>
</comment>
<feature type="compositionally biased region" description="Low complexity" evidence="1">
    <location>
        <begin position="106"/>
        <end position="116"/>
    </location>
</feature>
<organism evidence="2 3">
    <name type="scientific">Prorocentrum cordatum</name>
    <dbReference type="NCBI Taxonomy" id="2364126"/>
    <lineage>
        <taxon>Eukaryota</taxon>
        <taxon>Sar</taxon>
        <taxon>Alveolata</taxon>
        <taxon>Dinophyceae</taxon>
        <taxon>Prorocentrales</taxon>
        <taxon>Prorocentraceae</taxon>
        <taxon>Prorocentrum</taxon>
    </lineage>
</organism>
<dbReference type="Proteomes" id="UP001189429">
    <property type="component" value="Unassembled WGS sequence"/>
</dbReference>
<protein>
    <submittedName>
        <fullName evidence="2">Uncharacterized protein</fullName>
    </submittedName>
</protein>
<accession>A0ABN9RSE8</accession>
<evidence type="ECO:0000256" key="1">
    <source>
        <dbReference type="SAM" id="MobiDB-lite"/>
    </source>
</evidence>
<dbReference type="EMBL" id="CAUYUJ010007803">
    <property type="protein sequence ID" value="CAK0822023.1"/>
    <property type="molecule type" value="Genomic_DNA"/>
</dbReference>
<name>A0ABN9RSE8_9DINO</name>
<evidence type="ECO:0000313" key="2">
    <source>
        <dbReference type="EMBL" id="CAK0822023.1"/>
    </source>
</evidence>
<feature type="compositionally biased region" description="Basic residues" evidence="1">
    <location>
        <begin position="138"/>
        <end position="149"/>
    </location>
</feature>